<dbReference type="Pfam" id="PF04267">
    <property type="entry name" value="SoxD"/>
    <property type="match status" value="1"/>
</dbReference>
<name>A0A6J6BBQ7_9ZZZZ</name>
<proteinExistence type="predicted"/>
<dbReference type="Gene3D" id="3.30.2270.10">
    <property type="entry name" value="Folate-binding superfamily"/>
    <property type="match status" value="1"/>
</dbReference>
<accession>A0A6J6BBQ7</accession>
<protein>
    <submittedName>
        <fullName evidence="1">Unannotated protein</fullName>
    </submittedName>
</protein>
<evidence type="ECO:0000313" key="1">
    <source>
        <dbReference type="EMBL" id="CAB4536265.1"/>
    </source>
</evidence>
<gene>
    <name evidence="1" type="ORF">UFOPK1493_00009</name>
</gene>
<dbReference type="GO" id="GO:0046653">
    <property type="term" value="P:tetrahydrofolate metabolic process"/>
    <property type="evidence" value="ECO:0007669"/>
    <property type="project" value="InterPro"/>
</dbReference>
<dbReference type="InterPro" id="IPR038561">
    <property type="entry name" value="SoxD_sf"/>
</dbReference>
<dbReference type="InterPro" id="IPR006279">
    <property type="entry name" value="SoxD"/>
</dbReference>
<sequence>MLIVFCPNCGPRPVEEFRFGGELPSPPESITDPAERDFDQVWMFNNVAGIHTERWYHDAGCHRWTTVRRDTRVDRIVEQHVSLRPD</sequence>
<dbReference type="AlphaFoldDB" id="A0A6J6BBQ7"/>
<dbReference type="EMBL" id="CAEZSR010000001">
    <property type="protein sequence ID" value="CAB4536265.1"/>
    <property type="molecule type" value="Genomic_DNA"/>
</dbReference>
<reference evidence="1" key="1">
    <citation type="submission" date="2020-05" db="EMBL/GenBank/DDBJ databases">
        <authorList>
            <person name="Chiriac C."/>
            <person name="Salcher M."/>
            <person name="Ghai R."/>
            <person name="Kavagutti S V."/>
        </authorList>
    </citation>
    <scope>NUCLEOTIDE SEQUENCE</scope>
</reference>
<organism evidence="1">
    <name type="scientific">freshwater metagenome</name>
    <dbReference type="NCBI Taxonomy" id="449393"/>
    <lineage>
        <taxon>unclassified sequences</taxon>
        <taxon>metagenomes</taxon>
        <taxon>ecological metagenomes</taxon>
    </lineage>
</organism>
<dbReference type="GO" id="GO:0008115">
    <property type="term" value="F:sarcosine oxidase activity"/>
    <property type="evidence" value="ECO:0007669"/>
    <property type="project" value="InterPro"/>
</dbReference>